<dbReference type="Pfam" id="PF02743">
    <property type="entry name" value="dCache_1"/>
    <property type="match status" value="1"/>
</dbReference>
<gene>
    <name evidence="15" type="ORF">AS033_10425</name>
</gene>
<dbReference type="GO" id="GO:0006935">
    <property type="term" value="P:chemotaxis"/>
    <property type="evidence" value="ECO:0007669"/>
    <property type="project" value="UniProtKB-KW"/>
</dbReference>
<evidence type="ECO:0000256" key="11">
    <source>
        <dbReference type="SAM" id="Coils"/>
    </source>
</evidence>
<evidence type="ECO:0000256" key="6">
    <source>
        <dbReference type="ARBA" id="ARBA00022989"/>
    </source>
</evidence>
<dbReference type="Proteomes" id="UP000053797">
    <property type="component" value="Unassembled WGS sequence"/>
</dbReference>
<feature type="coiled-coil region" evidence="11">
    <location>
        <begin position="517"/>
        <end position="544"/>
    </location>
</feature>
<dbReference type="InterPro" id="IPR004089">
    <property type="entry name" value="MCPsignal_dom"/>
</dbReference>
<keyword evidence="7 12" id="KW-0472">Membrane</keyword>
<keyword evidence="6 12" id="KW-1133">Transmembrane helix</keyword>
<dbReference type="InterPro" id="IPR029151">
    <property type="entry name" value="Sensor-like_sf"/>
</dbReference>
<keyword evidence="8 10" id="KW-0807">Transducer</keyword>
<dbReference type="SMART" id="SM00283">
    <property type="entry name" value="MA"/>
    <property type="match status" value="1"/>
</dbReference>
<feature type="domain" description="Methyl-accepting transducer" evidence="13">
    <location>
        <begin position="373"/>
        <end position="609"/>
    </location>
</feature>
<evidence type="ECO:0000259" key="13">
    <source>
        <dbReference type="PROSITE" id="PS50111"/>
    </source>
</evidence>
<dbReference type="CDD" id="cd06225">
    <property type="entry name" value="HAMP"/>
    <property type="match status" value="1"/>
</dbReference>
<dbReference type="Gene3D" id="3.30.450.20">
    <property type="entry name" value="PAS domain"/>
    <property type="match status" value="2"/>
</dbReference>
<evidence type="ECO:0000313" key="15">
    <source>
        <dbReference type="EMBL" id="KSU48737.1"/>
    </source>
</evidence>
<evidence type="ECO:0000256" key="10">
    <source>
        <dbReference type="PROSITE-ProRule" id="PRU00284"/>
    </source>
</evidence>
<dbReference type="SMART" id="SM00304">
    <property type="entry name" value="HAMP"/>
    <property type="match status" value="1"/>
</dbReference>
<evidence type="ECO:0000256" key="5">
    <source>
        <dbReference type="ARBA" id="ARBA00022692"/>
    </source>
</evidence>
<evidence type="ECO:0000256" key="4">
    <source>
        <dbReference type="ARBA" id="ARBA00022500"/>
    </source>
</evidence>
<evidence type="ECO:0000256" key="9">
    <source>
        <dbReference type="ARBA" id="ARBA00029447"/>
    </source>
</evidence>
<feature type="domain" description="HAMP" evidence="14">
    <location>
        <begin position="302"/>
        <end position="354"/>
    </location>
</feature>
<evidence type="ECO:0000256" key="8">
    <source>
        <dbReference type="ARBA" id="ARBA00023224"/>
    </source>
</evidence>
<dbReference type="OrthoDB" id="9760371at2"/>
<evidence type="ECO:0000256" key="2">
    <source>
        <dbReference type="ARBA" id="ARBA00022475"/>
    </source>
</evidence>
<dbReference type="PANTHER" id="PTHR32089:SF114">
    <property type="entry name" value="METHYL-ACCEPTING CHEMOTAXIS PROTEIN MCPB"/>
    <property type="match status" value="1"/>
</dbReference>
<keyword evidence="11" id="KW-0175">Coiled coil</keyword>
<dbReference type="PROSITE" id="PS50111">
    <property type="entry name" value="CHEMOTAXIS_TRANSDUC_2"/>
    <property type="match status" value="1"/>
</dbReference>
<dbReference type="CDD" id="cd12912">
    <property type="entry name" value="PDC2_MCP_like"/>
    <property type="match status" value="1"/>
</dbReference>
<dbReference type="SUPFAM" id="SSF58104">
    <property type="entry name" value="Methyl-accepting chemotaxis protein (MCP) signaling domain"/>
    <property type="match status" value="1"/>
</dbReference>
<keyword evidence="4" id="KW-0145">Chemotaxis</keyword>
<accession>A0A0V8GEY2</accession>
<dbReference type="Pfam" id="PF00015">
    <property type="entry name" value="MCPsignal"/>
    <property type="match status" value="1"/>
</dbReference>
<reference evidence="15 16" key="1">
    <citation type="journal article" date="2015" name="Int. J. Syst. Evol. Microbiol.">
        <title>Exiguobacterium enclense sp. nov., isolated from sediment.</title>
        <authorList>
            <person name="Dastager S.G."/>
            <person name="Mawlankar R."/>
            <person name="Sonalkar V.V."/>
            <person name="Thorat M.N."/>
            <person name="Mual P."/>
            <person name="Verma A."/>
            <person name="Krishnamurthi S."/>
            <person name="Tang S.K."/>
            <person name="Li W.J."/>
        </authorList>
    </citation>
    <scope>NUCLEOTIDE SEQUENCE [LARGE SCALE GENOMIC DNA]</scope>
    <source>
        <strain evidence="15 16">NIO-1109</strain>
    </source>
</reference>
<dbReference type="GO" id="GO:0005886">
    <property type="term" value="C:plasma membrane"/>
    <property type="evidence" value="ECO:0007669"/>
    <property type="project" value="UniProtKB-SubCell"/>
</dbReference>
<keyword evidence="2" id="KW-1003">Cell membrane</keyword>
<dbReference type="Pfam" id="PF00672">
    <property type="entry name" value="HAMP"/>
    <property type="match status" value="1"/>
</dbReference>
<dbReference type="CDD" id="cd11386">
    <property type="entry name" value="MCP_signal"/>
    <property type="match status" value="1"/>
</dbReference>
<dbReference type="InterPro" id="IPR003660">
    <property type="entry name" value="HAMP_dom"/>
</dbReference>
<proteinExistence type="inferred from homology"/>
<name>A0A0V8GEY2_9BACL</name>
<dbReference type="PANTHER" id="PTHR32089">
    <property type="entry name" value="METHYL-ACCEPTING CHEMOTAXIS PROTEIN MCPB"/>
    <property type="match status" value="1"/>
</dbReference>
<evidence type="ECO:0000259" key="14">
    <source>
        <dbReference type="PROSITE" id="PS50885"/>
    </source>
</evidence>
<evidence type="ECO:0000256" key="7">
    <source>
        <dbReference type="ARBA" id="ARBA00023136"/>
    </source>
</evidence>
<dbReference type="AlphaFoldDB" id="A0A0V8GEY2"/>
<comment type="subcellular location">
    <subcellularLocation>
        <location evidence="1">Cell membrane</location>
        <topology evidence="1">Multi-pass membrane protein</topology>
    </subcellularLocation>
</comment>
<evidence type="ECO:0000256" key="1">
    <source>
        <dbReference type="ARBA" id="ARBA00004651"/>
    </source>
</evidence>
<comment type="similarity">
    <text evidence="9">Belongs to the methyl-accepting chemotaxis (MCP) protein family.</text>
</comment>
<dbReference type="EMBL" id="LNQL01000003">
    <property type="protein sequence ID" value="KSU48737.1"/>
    <property type="molecule type" value="Genomic_DNA"/>
</dbReference>
<dbReference type="CDD" id="cd18773">
    <property type="entry name" value="PDC1_HK_sensor"/>
    <property type="match status" value="1"/>
</dbReference>
<dbReference type="SUPFAM" id="SSF103190">
    <property type="entry name" value="Sensory domain-like"/>
    <property type="match status" value="1"/>
</dbReference>
<sequence>MEQKIKRTMSIKQKLILTSILLLVIPALVIGFVAYNQAKQSMTEQILQSAHGGVDRMNDEIQNIIDPMRRDVAFFADRIDGTLYQKGKQNAALKEKMTEYLDMHPQAANIYFATTEGDMNIFPEQVMPEDYDPRERSWYQSAEAAGGKVVITDPYVDAASNKMMVTLSQTTGNGRGVVAIDVDVDRIAEIAKKIKIGKEGYVTILDSNKKFVTHPTLKPGEKATGNWVAPLYDDPAGQFSYEFENEGKQMDFMTNDLTKWKVAGTLYDNEITDATSSILWTTLAVIGGMLLVAAVFIYFILRSILRPLGHLTRGAERIQSGDLTEPVIVESNDEVGQVAQSFNVMVDSLRSIIINLDQSITQVAGSSQELMANSAQTTSASEQIAGSIQQVAAGADQSKRQLDANAVSLQSITAGIMRIAESSTDVSELSRSTATEAENGTVAVLQNVQQMKEIDASVQNFGGVISSLAHRSNEIGKIVDVINGIAEQTNLLALNAAIEAARAGENGKGFAVVASEVRKLAEQSQDSTKQIAQLIQNIKQETDQSVTMMKEVSGQTKAGLSTTEASAERFQKILERTQEMTPRIEDVTATVEEIAANVQEVSASATEIAHIAQENSSASKQVAATTEEQLSAMEEISQSAKALSDMAEELQVLVARFRV</sequence>
<evidence type="ECO:0000256" key="12">
    <source>
        <dbReference type="SAM" id="Phobius"/>
    </source>
</evidence>
<keyword evidence="5 12" id="KW-0812">Transmembrane</keyword>
<protein>
    <submittedName>
        <fullName evidence="15">Chemotaxis protein</fullName>
    </submittedName>
</protein>
<feature type="transmembrane region" description="Helical" evidence="12">
    <location>
        <begin position="278"/>
        <end position="301"/>
    </location>
</feature>
<keyword evidence="3" id="KW-0488">Methylation</keyword>
<dbReference type="GO" id="GO:0007165">
    <property type="term" value="P:signal transduction"/>
    <property type="evidence" value="ECO:0007669"/>
    <property type="project" value="UniProtKB-KW"/>
</dbReference>
<organism evidence="15 16">
    <name type="scientific">Exiguobacterium indicum</name>
    <dbReference type="NCBI Taxonomy" id="296995"/>
    <lineage>
        <taxon>Bacteria</taxon>
        <taxon>Bacillati</taxon>
        <taxon>Bacillota</taxon>
        <taxon>Bacilli</taxon>
        <taxon>Bacillales</taxon>
        <taxon>Bacillales Family XII. Incertae Sedis</taxon>
        <taxon>Exiguobacterium</taxon>
    </lineage>
</organism>
<dbReference type="RefSeq" id="WP_058265467.1">
    <property type="nucleotide sequence ID" value="NZ_FMYN01000003.1"/>
</dbReference>
<dbReference type="InterPro" id="IPR033479">
    <property type="entry name" value="dCache_1"/>
</dbReference>
<dbReference type="Gene3D" id="1.10.287.950">
    <property type="entry name" value="Methyl-accepting chemotaxis protein"/>
    <property type="match status" value="1"/>
</dbReference>
<evidence type="ECO:0000313" key="16">
    <source>
        <dbReference type="Proteomes" id="UP000053797"/>
    </source>
</evidence>
<evidence type="ECO:0000256" key="3">
    <source>
        <dbReference type="ARBA" id="ARBA00022481"/>
    </source>
</evidence>
<comment type="caution">
    <text evidence="15">The sequence shown here is derived from an EMBL/GenBank/DDBJ whole genome shotgun (WGS) entry which is preliminary data.</text>
</comment>
<dbReference type="PROSITE" id="PS50885">
    <property type="entry name" value="HAMP"/>
    <property type="match status" value="1"/>
</dbReference>